<keyword evidence="2" id="KW-1185">Reference proteome</keyword>
<name>A0AAV4PT72_CAEEX</name>
<reference evidence="1 2" key="1">
    <citation type="submission" date="2021-06" db="EMBL/GenBank/DDBJ databases">
        <title>Caerostris extrusa draft genome.</title>
        <authorList>
            <person name="Kono N."/>
            <person name="Arakawa K."/>
        </authorList>
    </citation>
    <scope>NUCLEOTIDE SEQUENCE [LARGE SCALE GENOMIC DNA]</scope>
</reference>
<dbReference type="EMBL" id="BPLR01005060">
    <property type="protein sequence ID" value="GIX99540.1"/>
    <property type="molecule type" value="Genomic_DNA"/>
</dbReference>
<evidence type="ECO:0000313" key="2">
    <source>
        <dbReference type="Proteomes" id="UP001054945"/>
    </source>
</evidence>
<sequence>MSLFLQVITVVEESENLGVEEKSTSFTRYRIAEEYLSLMRLQWNDIIHSFSFYAYPLCDFFHPSLSSVCTPSIRKRLSSREKPLTELNKFFSNHKDKAIRSCVIVSATLRAPHANRETSKGFKNIA</sequence>
<dbReference type="AlphaFoldDB" id="A0AAV4PT72"/>
<proteinExistence type="predicted"/>
<accession>A0AAV4PT72</accession>
<gene>
    <name evidence="1" type="ORF">CEXT_28501</name>
</gene>
<protein>
    <submittedName>
        <fullName evidence="1">Uncharacterized protein</fullName>
    </submittedName>
</protein>
<comment type="caution">
    <text evidence="1">The sequence shown here is derived from an EMBL/GenBank/DDBJ whole genome shotgun (WGS) entry which is preliminary data.</text>
</comment>
<organism evidence="1 2">
    <name type="scientific">Caerostris extrusa</name>
    <name type="common">Bark spider</name>
    <name type="synonym">Caerostris bankana</name>
    <dbReference type="NCBI Taxonomy" id="172846"/>
    <lineage>
        <taxon>Eukaryota</taxon>
        <taxon>Metazoa</taxon>
        <taxon>Ecdysozoa</taxon>
        <taxon>Arthropoda</taxon>
        <taxon>Chelicerata</taxon>
        <taxon>Arachnida</taxon>
        <taxon>Araneae</taxon>
        <taxon>Araneomorphae</taxon>
        <taxon>Entelegynae</taxon>
        <taxon>Araneoidea</taxon>
        <taxon>Araneidae</taxon>
        <taxon>Caerostris</taxon>
    </lineage>
</organism>
<evidence type="ECO:0000313" key="1">
    <source>
        <dbReference type="EMBL" id="GIX99540.1"/>
    </source>
</evidence>
<dbReference type="Proteomes" id="UP001054945">
    <property type="component" value="Unassembled WGS sequence"/>
</dbReference>